<dbReference type="AlphaFoldDB" id="A0A9P3G723"/>
<evidence type="ECO:0000313" key="2">
    <source>
        <dbReference type="Proteomes" id="UP000703269"/>
    </source>
</evidence>
<protein>
    <submittedName>
        <fullName evidence="1">Uncharacterized protein</fullName>
    </submittedName>
</protein>
<dbReference type="OrthoDB" id="2735833at2759"/>
<proteinExistence type="predicted"/>
<evidence type="ECO:0000313" key="1">
    <source>
        <dbReference type="EMBL" id="GJE88710.1"/>
    </source>
</evidence>
<dbReference type="EMBL" id="BPQB01000010">
    <property type="protein sequence ID" value="GJE88710.1"/>
    <property type="molecule type" value="Genomic_DNA"/>
</dbReference>
<dbReference type="Proteomes" id="UP000703269">
    <property type="component" value="Unassembled WGS sequence"/>
</dbReference>
<reference evidence="1 2" key="1">
    <citation type="submission" date="2021-08" db="EMBL/GenBank/DDBJ databases">
        <title>Draft Genome Sequence of Phanerochaete sordida strain YK-624.</title>
        <authorList>
            <person name="Mori T."/>
            <person name="Dohra H."/>
            <person name="Suzuki T."/>
            <person name="Kawagishi H."/>
            <person name="Hirai H."/>
        </authorList>
    </citation>
    <scope>NUCLEOTIDE SEQUENCE [LARGE SCALE GENOMIC DNA]</scope>
    <source>
        <strain evidence="1 2">YK-624</strain>
    </source>
</reference>
<organism evidence="1 2">
    <name type="scientific">Phanerochaete sordida</name>
    <dbReference type="NCBI Taxonomy" id="48140"/>
    <lineage>
        <taxon>Eukaryota</taxon>
        <taxon>Fungi</taxon>
        <taxon>Dikarya</taxon>
        <taxon>Basidiomycota</taxon>
        <taxon>Agaricomycotina</taxon>
        <taxon>Agaricomycetes</taxon>
        <taxon>Polyporales</taxon>
        <taxon>Phanerochaetaceae</taxon>
        <taxon>Phanerochaete</taxon>
    </lineage>
</organism>
<keyword evidence="2" id="KW-1185">Reference proteome</keyword>
<sequence length="264" mass="29728">MVTVPHRNTVAGSDFVARLSSAFSHPTDVNKVIRSYDLRKELLAQRPLRIALAPDWSRCREQRPGQEAKVSIAGVVRSLAELSAESRHWDTVLSNMTQIPLLEADTAPEHRSAALPTRKGLPLLGKRSTLAERVQLWLSMLIGDEAIVKSLGLDTAALAESVTRLSAQIPSQYFKGVRREMPLIDINVLRFPDADYPFFELYRLKIDAWFQRWPLFSFRRAANGFTGVFQAYRFRPQKSIINDLAPQTVEKAVQEAEALLDSEG</sequence>
<name>A0A9P3G723_9APHY</name>
<accession>A0A9P3G723</accession>
<gene>
    <name evidence="1" type="ORF">PsYK624_047930</name>
</gene>
<comment type="caution">
    <text evidence="1">The sequence shown here is derived from an EMBL/GenBank/DDBJ whole genome shotgun (WGS) entry which is preliminary data.</text>
</comment>